<dbReference type="GO" id="GO:0005829">
    <property type="term" value="C:cytosol"/>
    <property type="evidence" value="ECO:0007669"/>
    <property type="project" value="TreeGrafter"/>
</dbReference>
<comment type="similarity">
    <text evidence="2 7">Belongs to the DMRL synthase family.</text>
</comment>
<dbReference type="EMBL" id="CP066681">
    <property type="protein sequence ID" value="QQG35665.1"/>
    <property type="molecule type" value="Genomic_DNA"/>
</dbReference>
<dbReference type="NCBIfam" id="TIGR00114">
    <property type="entry name" value="lumazine-synth"/>
    <property type="match status" value="1"/>
</dbReference>
<dbReference type="InterPro" id="IPR002180">
    <property type="entry name" value="LS/RS"/>
</dbReference>
<keyword evidence="4 7" id="KW-0686">Riboflavin biosynthesis</keyword>
<dbReference type="Gene3D" id="3.40.50.960">
    <property type="entry name" value="Lumazine/riboflavin synthase"/>
    <property type="match status" value="1"/>
</dbReference>
<dbReference type="Proteomes" id="UP000595362">
    <property type="component" value="Chromosome"/>
</dbReference>
<evidence type="ECO:0000256" key="4">
    <source>
        <dbReference type="ARBA" id="ARBA00022619"/>
    </source>
</evidence>
<dbReference type="PANTHER" id="PTHR21058">
    <property type="entry name" value="6,7-DIMETHYL-8-RIBITYLLUMAZINE SYNTHASE DMRL SYNTHASE LUMAZINE SYNTHASE"/>
    <property type="match status" value="1"/>
</dbReference>
<dbReference type="GO" id="GO:0000906">
    <property type="term" value="F:6,7-dimethyl-8-ribityllumazine synthase activity"/>
    <property type="evidence" value="ECO:0007669"/>
    <property type="project" value="UniProtKB-UniRule"/>
</dbReference>
<dbReference type="UniPathway" id="UPA00275">
    <property type="reaction ID" value="UER00404"/>
</dbReference>
<dbReference type="PANTHER" id="PTHR21058:SF0">
    <property type="entry name" value="6,7-DIMETHYL-8-RIBITYLLUMAZINE SYNTHASE"/>
    <property type="match status" value="1"/>
</dbReference>
<evidence type="ECO:0000256" key="5">
    <source>
        <dbReference type="ARBA" id="ARBA00022679"/>
    </source>
</evidence>
<feature type="binding site" evidence="7">
    <location>
        <begin position="72"/>
        <end position="73"/>
    </location>
    <ligand>
        <name>(2S)-2-hydroxy-3-oxobutyl phosphate</name>
        <dbReference type="ChEBI" id="CHEBI:58830"/>
    </ligand>
</feature>
<proteinExistence type="inferred from homology"/>
<evidence type="ECO:0000256" key="6">
    <source>
        <dbReference type="ARBA" id="ARBA00048785"/>
    </source>
</evidence>
<dbReference type="InterPro" id="IPR034964">
    <property type="entry name" value="LS"/>
</dbReference>
<dbReference type="GO" id="GO:0009231">
    <property type="term" value="P:riboflavin biosynthetic process"/>
    <property type="evidence" value="ECO:0007669"/>
    <property type="project" value="UniProtKB-UniRule"/>
</dbReference>
<feature type="binding site" evidence="7">
    <location>
        <position position="114"/>
    </location>
    <ligand>
        <name>(2S)-2-hydroxy-3-oxobutyl phosphate</name>
        <dbReference type="ChEBI" id="CHEBI:58830"/>
    </ligand>
</feature>
<protein>
    <recommendedName>
        <fullName evidence="3 7">6,7-dimethyl-8-ribityllumazine synthase</fullName>
        <shortName evidence="7">DMRL synthase</shortName>
        <shortName evidence="7">LS</shortName>
        <shortName evidence="7">Lumazine synthase</shortName>
        <ecNumber evidence="3 7">2.5.1.78</ecNumber>
    </recommendedName>
</protein>
<evidence type="ECO:0000313" key="9">
    <source>
        <dbReference type="Proteomes" id="UP000595362"/>
    </source>
</evidence>
<dbReference type="CDD" id="cd09209">
    <property type="entry name" value="Lumazine_synthase-I"/>
    <property type="match status" value="1"/>
</dbReference>
<evidence type="ECO:0000256" key="7">
    <source>
        <dbReference type="HAMAP-Rule" id="MF_00178"/>
    </source>
</evidence>
<evidence type="ECO:0000256" key="2">
    <source>
        <dbReference type="ARBA" id="ARBA00007424"/>
    </source>
</evidence>
<dbReference type="InterPro" id="IPR036467">
    <property type="entry name" value="LS/RS_sf"/>
</dbReference>
<accession>A0A7T5UGT0</accession>
<gene>
    <name evidence="7 8" type="primary">ribH</name>
    <name evidence="8" type="ORF">HYS17_09090</name>
</gene>
<dbReference type="SUPFAM" id="SSF52121">
    <property type="entry name" value="Lumazine synthase"/>
    <property type="match status" value="1"/>
</dbReference>
<evidence type="ECO:0000313" key="8">
    <source>
        <dbReference type="EMBL" id="QQG35665.1"/>
    </source>
</evidence>
<dbReference type="GO" id="GO:0009349">
    <property type="term" value="C:riboflavin synthase complex"/>
    <property type="evidence" value="ECO:0007669"/>
    <property type="project" value="UniProtKB-UniRule"/>
</dbReference>
<organism evidence="8 9">
    <name type="scientific">Micavibrio aeruginosavorus</name>
    <dbReference type="NCBI Taxonomy" id="349221"/>
    <lineage>
        <taxon>Bacteria</taxon>
        <taxon>Pseudomonadati</taxon>
        <taxon>Bdellovibrionota</taxon>
        <taxon>Bdellovibrionia</taxon>
        <taxon>Bdellovibrionales</taxon>
        <taxon>Pseudobdellovibrionaceae</taxon>
        <taxon>Micavibrio</taxon>
    </lineage>
</organism>
<dbReference type="AlphaFoldDB" id="A0A7T5UGT0"/>
<dbReference type="EC" id="2.5.1.78" evidence="3 7"/>
<comment type="function">
    <text evidence="7">Catalyzes the formation of 6,7-dimethyl-8-ribityllumazine by condensation of 5-amino-6-(D-ribitylamino)uracil with 3,4-dihydroxy-2-butanone 4-phosphate. This is the penultimate step in the biosynthesis of riboflavin.</text>
</comment>
<keyword evidence="5 7" id="KW-0808">Transferase</keyword>
<evidence type="ECO:0000256" key="1">
    <source>
        <dbReference type="ARBA" id="ARBA00004917"/>
    </source>
</evidence>
<dbReference type="Pfam" id="PF00885">
    <property type="entry name" value="DMRL_synthase"/>
    <property type="match status" value="1"/>
</dbReference>
<feature type="binding site" evidence="7">
    <location>
        <begin position="43"/>
        <end position="45"/>
    </location>
    <ligand>
        <name>5-amino-6-(D-ribitylamino)uracil</name>
        <dbReference type="ChEBI" id="CHEBI:15934"/>
    </ligand>
</feature>
<reference evidence="8 9" key="1">
    <citation type="submission" date="2020-07" db="EMBL/GenBank/DDBJ databases">
        <title>Huge and variable diversity of episymbiotic CPR bacteria and DPANN archaea in groundwater ecosystems.</title>
        <authorList>
            <person name="He C.Y."/>
            <person name="Keren R."/>
            <person name="Whittaker M."/>
            <person name="Farag I.F."/>
            <person name="Doudna J."/>
            <person name="Cate J.H.D."/>
            <person name="Banfield J.F."/>
        </authorList>
    </citation>
    <scope>NUCLEOTIDE SEQUENCE [LARGE SCALE GENOMIC DNA]</scope>
    <source>
        <strain evidence="8">NC_groundwater_70_Ag_B-0.1um_54_66</strain>
    </source>
</reference>
<feature type="binding site" evidence="7">
    <location>
        <position position="100"/>
    </location>
    <ligand>
        <name>5-amino-6-(D-ribitylamino)uracil</name>
        <dbReference type="ChEBI" id="CHEBI:15934"/>
    </ligand>
</feature>
<name>A0A7T5UGT0_9BACT</name>
<feature type="active site" description="Proton donor" evidence="7">
    <location>
        <position position="75"/>
    </location>
</feature>
<comment type="pathway">
    <text evidence="1 7">Cofactor biosynthesis; riboflavin biosynthesis; riboflavin from 2-hydroxy-3-oxobutyl phosphate and 5-amino-6-(D-ribitylamino)uracil: step 1/2.</text>
</comment>
<sequence length="141" mass="15610">MTDRVLIIEARYYNHINDMLLDGARKELVRHDVEPTVVTVPGALEIPAALNFAITKGDYAAFVVLGCIIRGETTHYDVVQNESAHGVYQLVLEHDLALGNAILTVENEAQALARADITRKNKGGEAARAAIEMLKLKRRFQ</sequence>
<feature type="binding site" evidence="7">
    <location>
        <position position="12"/>
    </location>
    <ligand>
        <name>5-amino-6-(D-ribitylamino)uracil</name>
        <dbReference type="ChEBI" id="CHEBI:15934"/>
    </ligand>
</feature>
<evidence type="ECO:0000256" key="3">
    <source>
        <dbReference type="ARBA" id="ARBA00012664"/>
    </source>
</evidence>
<comment type="catalytic activity">
    <reaction evidence="6 7">
        <text>(2S)-2-hydroxy-3-oxobutyl phosphate + 5-amino-6-(D-ribitylamino)uracil = 6,7-dimethyl-8-(1-D-ribityl)lumazine + phosphate + 2 H2O + H(+)</text>
        <dbReference type="Rhea" id="RHEA:26152"/>
        <dbReference type="ChEBI" id="CHEBI:15377"/>
        <dbReference type="ChEBI" id="CHEBI:15378"/>
        <dbReference type="ChEBI" id="CHEBI:15934"/>
        <dbReference type="ChEBI" id="CHEBI:43474"/>
        <dbReference type="ChEBI" id="CHEBI:58201"/>
        <dbReference type="ChEBI" id="CHEBI:58830"/>
        <dbReference type="EC" id="2.5.1.78"/>
    </reaction>
</comment>
<dbReference type="HAMAP" id="MF_00178">
    <property type="entry name" value="Lumazine_synth"/>
    <property type="match status" value="1"/>
</dbReference>
<feature type="binding site" evidence="7">
    <location>
        <begin position="67"/>
        <end position="69"/>
    </location>
    <ligand>
        <name>5-amino-6-(D-ribitylamino)uracil</name>
        <dbReference type="ChEBI" id="CHEBI:15934"/>
    </ligand>
</feature>